<sequence length="84" mass="9233">MTSPSILTTLATVALCLTAAALTVLILLASYRASLKRHPYTDCRRCQGTGERRSRLFAHSFGYCPDCTGTGYRPRLGARLLNVR</sequence>
<dbReference type="InterPro" id="IPR036410">
    <property type="entry name" value="HSP_DnaJ_Cys-rich_dom_sf"/>
</dbReference>
<keyword evidence="3" id="KW-1185">Reference proteome</keyword>
<protein>
    <submittedName>
        <fullName evidence="2">Uncharacterized protein</fullName>
    </submittedName>
</protein>
<comment type="caution">
    <text evidence="2">The sequence shown here is derived from an EMBL/GenBank/DDBJ whole genome shotgun (WGS) entry which is preliminary data.</text>
</comment>
<feature type="transmembrane region" description="Helical" evidence="1">
    <location>
        <begin position="6"/>
        <end position="29"/>
    </location>
</feature>
<dbReference type="OrthoDB" id="3830147at2"/>
<accession>A0A4R4VB60</accession>
<dbReference type="RefSeq" id="WP_132520504.1">
    <property type="nucleotide sequence ID" value="NZ_SMKP01000357.1"/>
</dbReference>
<proteinExistence type="predicted"/>
<reference evidence="2 3" key="1">
    <citation type="submission" date="2019-03" db="EMBL/GenBank/DDBJ databases">
        <title>Draft genome sequences of novel Actinobacteria.</title>
        <authorList>
            <person name="Sahin N."/>
            <person name="Ay H."/>
            <person name="Saygin H."/>
        </authorList>
    </citation>
    <scope>NUCLEOTIDE SEQUENCE [LARGE SCALE GENOMIC DNA]</scope>
    <source>
        <strain evidence="2 3">KC712</strain>
    </source>
</reference>
<dbReference type="Proteomes" id="UP000294543">
    <property type="component" value="Unassembled WGS sequence"/>
</dbReference>
<evidence type="ECO:0000256" key="1">
    <source>
        <dbReference type="SAM" id="Phobius"/>
    </source>
</evidence>
<keyword evidence="1" id="KW-0472">Membrane</keyword>
<evidence type="ECO:0000313" key="3">
    <source>
        <dbReference type="Proteomes" id="UP000294543"/>
    </source>
</evidence>
<dbReference type="EMBL" id="SMKP01000357">
    <property type="protein sequence ID" value="TDD02001.1"/>
    <property type="molecule type" value="Genomic_DNA"/>
</dbReference>
<gene>
    <name evidence="2" type="ORF">E1294_51425</name>
</gene>
<organism evidence="2 3">
    <name type="scientific">Nonomuraea diastatica</name>
    <dbReference type="NCBI Taxonomy" id="1848329"/>
    <lineage>
        <taxon>Bacteria</taxon>
        <taxon>Bacillati</taxon>
        <taxon>Actinomycetota</taxon>
        <taxon>Actinomycetes</taxon>
        <taxon>Streptosporangiales</taxon>
        <taxon>Streptosporangiaceae</taxon>
        <taxon>Nonomuraea</taxon>
    </lineage>
</organism>
<dbReference type="Gene3D" id="6.20.20.10">
    <property type="match status" value="1"/>
</dbReference>
<evidence type="ECO:0000313" key="2">
    <source>
        <dbReference type="EMBL" id="TDD02001.1"/>
    </source>
</evidence>
<name>A0A4R4VB60_9ACTN</name>
<keyword evidence="1" id="KW-0812">Transmembrane</keyword>
<dbReference type="AlphaFoldDB" id="A0A4R4VB60"/>
<dbReference type="SUPFAM" id="SSF57938">
    <property type="entry name" value="DnaJ/Hsp40 cysteine-rich domain"/>
    <property type="match status" value="1"/>
</dbReference>
<keyword evidence="1" id="KW-1133">Transmembrane helix</keyword>